<dbReference type="InterPro" id="IPR050491">
    <property type="entry name" value="AmpC-like"/>
</dbReference>
<dbReference type="EMBL" id="MSCN01000001">
    <property type="protein sequence ID" value="PQJ80955.1"/>
    <property type="molecule type" value="Genomic_DNA"/>
</dbReference>
<dbReference type="PANTHER" id="PTHR46825">
    <property type="entry name" value="D-ALANYL-D-ALANINE-CARBOXYPEPTIDASE/ENDOPEPTIDASE AMPH"/>
    <property type="match status" value="1"/>
</dbReference>
<dbReference type="InterPro" id="IPR019734">
    <property type="entry name" value="TPR_rpt"/>
</dbReference>
<keyword evidence="4" id="KW-1185">Reference proteome</keyword>
<evidence type="ECO:0000313" key="3">
    <source>
        <dbReference type="EMBL" id="PQJ80955.1"/>
    </source>
</evidence>
<evidence type="ECO:0000259" key="2">
    <source>
        <dbReference type="Pfam" id="PF00144"/>
    </source>
</evidence>
<name>A0A2S7WTN9_9FLAO</name>
<organism evidence="3 4">
    <name type="scientific">Polaribacter porphyrae</name>
    <dbReference type="NCBI Taxonomy" id="1137780"/>
    <lineage>
        <taxon>Bacteria</taxon>
        <taxon>Pseudomonadati</taxon>
        <taxon>Bacteroidota</taxon>
        <taxon>Flavobacteriia</taxon>
        <taxon>Flavobacteriales</taxon>
        <taxon>Flavobacteriaceae</taxon>
    </lineage>
</organism>
<dbReference type="PANTHER" id="PTHR46825:SF9">
    <property type="entry name" value="BETA-LACTAMASE-RELATED DOMAIN-CONTAINING PROTEIN"/>
    <property type="match status" value="1"/>
</dbReference>
<evidence type="ECO:0000313" key="4">
    <source>
        <dbReference type="Proteomes" id="UP000238882"/>
    </source>
</evidence>
<protein>
    <recommendedName>
        <fullName evidence="2">Beta-lactamase-related domain-containing protein</fullName>
    </recommendedName>
</protein>
<dbReference type="Proteomes" id="UP000238882">
    <property type="component" value="Unassembled WGS sequence"/>
</dbReference>
<proteinExistence type="predicted"/>
<dbReference type="InterPro" id="IPR012338">
    <property type="entry name" value="Beta-lactam/transpept-like"/>
</dbReference>
<dbReference type="InterPro" id="IPR011990">
    <property type="entry name" value="TPR-like_helical_dom_sf"/>
</dbReference>
<dbReference type="Pfam" id="PF00144">
    <property type="entry name" value="Beta-lactamase"/>
    <property type="match status" value="1"/>
</dbReference>
<comment type="caution">
    <text evidence="3">The sequence shown here is derived from an EMBL/GenBank/DDBJ whole genome shotgun (WGS) entry which is preliminary data.</text>
</comment>
<dbReference type="Gene3D" id="3.40.710.10">
    <property type="entry name" value="DD-peptidase/beta-lactamase superfamily"/>
    <property type="match status" value="1"/>
</dbReference>
<dbReference type="Gene3D" id="1.25.40.10">
    <property type="entry name" value="Tetratricopeptide repeat domain"/>
    <property type="match status" value="1"/>
</dbReference>
<feature type="repeat" description="TPR" evidence="1">
    <location>
        <begin position="417"/>
        <end position="450"/>
    </location>
</feature>
<reference evidence="3 4" key="1">
    <citation type="submission" date="2016-12" db="EMBL/GenBank/DDBJ databases">
        <title>Trade-off between light-utilization and light-protection in marine flavobacteria.</title>
        <authorList>
            <person name="Kumagai Y."/>
            <person name="Yoshizawa S."/>
            <person name="Kogure K."/>
            <person name="Iwasaki W."/>
        </authorList>
    </citation>
    <scope>NUCLEOTIDE SEQUENCE [LARGE SCALE GENOMIC DNA]</scope>
    <source>
        <strain evidence="3 4">NBRC 108759</strain>
    </source>
</reference>
<dbReference type="SUPFAM" id="SSF48452">
    <property type="entry name" value="TPR-like"/>
    <property type="match status" value="1"/>
</dbReference>
<gene>
    <name evidence="3" type="ORF">BTO18_07810</name>
</gene>
<dbReference type="SUPFAM" id="SSF56601">
    <property type="entry name" value="beta-lactamase/transpeptidase-like"/>
    <property type="match status" value="1"/>
</dbReference>
<dbReference type="PROSITE" id="PS50005">
    <property type="entry name" value="TPR"/>
    <property type="match status" value="1"/>
</dbReference>
<evidence type="ECO:0000256" key="1">
    <source>
        <dbReference type="PROSITE-ProRule" id="PRU00339"/>
    </source>
</evidence>
<keyword evidence="1" id="KW-0802">TPR repeat</keyword>
<dbReference type="InterPro" id="IPR001466">
    <property type="entry name" value="Beta-lactam-related"/>
</dbReference>
<feature type="domain" description="Beta-lactamase-related" evidence="2">
    <location>
        <begin position="19"/>
        <end position="322"/>
    </location>
</feature>
<dbReference type="AlphaFoldDB" id="A0A2S7WTN9"/>
<accession>A0A2S7WTN9</accession>
<sequence length="466" mass="53873">MSCQKQKNEKDETSNSKIRSYVKHIIKRHQIPGVSLAIIKNDSILMQEHFGKANLEHNVSLSDSSIFRVYSLTKLPVAVALFQLIEKEKLYLKDEVSKYVDSLPETWNSVQIKHLITHSSGLPKMRSFPNLEKLTELEVKDLVYKEKLLFEKGEKYDYNQTNFWLLKKIIEKVSGESFSGFILNNQFEKEGENVFFSSNSKQIVQNRVTAYFPFETGKIQIDHPTLVGNYMLAANGLNITLNEFIKWDKRLKKNQLLKPETKQKMWETFPYSKSSKVFTNGWDKRIINKNISYGFSGSLVTAYRIFPDKDLSIIFLANGMGNYFNIENIINHIANLVDNDIVDVNNLVFEKLSQSIVDKDLDEFKKVYSSIEKDINFKNINLQNLVNDVGYQLINQRRMEKAIIVFTFNTQENPTSANTFDSLAEAYYRSYNDSLAIKNYQKAVDLGGTNGNAKRMLERISKNKID</sequence>